<dbReference type="EMBL" id="GAKP01005065">
    <property type="protein sequence ID" value="JAC53887.1"/>
    <property type="molecule type" value="Transcribed_RNA"/>
</dbReference>
<organism evidence="3">
    <name type="scientific">Bactrocera dorsalis</name>
    <name type="common">Oriental fruit fly</name>
    <name type="synonym">Dacus dorsalis</name>
    <dbReference type="NCBI Taxonomy" id="27457"/>
    <lineage>
        <taxon>Eukaryota</taxon>
        <taxon>Metazoa</taxon>
        <taxon>Ecdysozoa</taxon>
        <taxon>Arthropoda</taxon>
        <taxon>Hexapoda</taxon>
        <taxon>Insecta</taxon>
        <taxon>Pterygota</taxon>
        <taxon>Neoptera</taxon>
        <taxon>Endopterygota</taxon>
        <taxon>Diptera</taxon>
        <taxon>Brachycera</taxon>
        <taxon>Muscomorpha</taxon>
        <taxon>Tephritoidea</taxon>
        <taxon>Tephritidae</taxon>
        <taxon>Bactrocera</taxon>
        <taxon>Bactrocera</taxon>
    </lineage>
</organism>
<dbReference type="KEGG" id="bdr:105226120"/>
<dbReference type="GO" id="GO:0005737">
    <property type="term" value="C:cytoplasm"/>
    <property type="evidence" value="ECO:0007669"/>
    <property type="project" value="TreeGrafter"/>
</dbReference>
<dbReference type="PANTHER" id="PTHR48051:SF54">
    <property type="entry name" value="LEUCINE-RICH REPEAT-CONTAINING PROTEIN"/>
    <property type="match status" value="1"/>
</dbReference>
<evidence type="ECO:0000256" key="1">
    <source>
        <dbReference type="ARBA" id="ARBA00022614"/>
    </source>
</evidence>
<dbReference type="InterPro" id="IPR032675">
    <property type="entry name" value="LRR_dom_sf"/>
</dbReference>
<dbReference type="InterPro" id="IPR001611">
    <property type="entry name" value="Leu-rich_rpt"/>
</dbReference>
<dbReference type="Pfam" id="PF13855">
    <property type="entry name" value="LRR_8"/>
    <property type="match status" value="2"/>
</dbReference>
<dbReference type="InterPro" id="IPR050216">
    <property type="entry name" value="LRR_domain-containing"/>
</dbReference>
<accession>A0A034WHR9</accession>
<keyword evidence="1" id="KW-0433">Leucine-rich repeat</keyword>
<protein>
    <submittedName>
        <fullName evidence="3">Leucine-rich repeat-containing protein 58</fullName>
    </submittedName>
</protein>
<dbReference type="InterPro" id="IPR003591">
    <property type="entry name" value="Leu-rich_rpt_typical-subtyp"/>
</dbReference>
<dbReference type="Pfam" id="PF00560">
    <property type="entry name" value="LRR_1"/>
    <property type="match status" value="1"/>
</dbReference>
<name>A0A034WHR9_BACDO</name>
<dbReference type="PANTHER" id="PTHR48051">
    <property type="match status" value="1"/>
</dbReference>
<dbReference type="Gene3D" id="3.80.10.10">
    <property type="entry name" value="Ribonuclease Inhibitor"/>
    <property type="match status" value="1"/>
</dbReference>
<evidence type="ECO:0000313" key="3">
    <source>
        <dbReference type="EMBL" id="JAC53887.1"/>
    </source>
</evidence>
<dbReference type="PROSITE" id="PS51450">
    <property type="entry name" value="LRR"/>
    <property type="match status" value="3"/>
</dbReference>
<dbReference type="RefSeq" id="XP_011203201.2">
    <property type="nucleotide sequence ID" value="XM_011204899.4"/>
</dbReference>
<dbReference type="AlphaFoldDB" id="A0A034WHR9"/>
<sequence>MEVYTSDSSDTDSREQKTLDYGRMNLTVITLDDDLHAKKALKTHKDFETLLLNHNRLTQLPPALTKFVNLKVLDLSSNCLTQLPEAICNLPLVTLIAKNNNLSNKSLPKSFVMRNSALKELNLSGNQLTHFPEQVLELRQLRYFYAGANRITAISKDIWKMQSLQVLSLGGNQISDVPDSVGMLSQLQALVLCDNVIENLPTSIAHLNSLKSLLLHKNRLRHLPKDIIALKNLTELSLRDNPLVVRFVQDIAMKPPTLMEFAARVVKCTGIPYGPGIVPRTVNDYLQSANCCVNPKCKGVFFDNRVEHIKFVDFCGKYRVPLLHYLCSSKCIEPEPELPQTSGANGYMMRKVLLG</sequence>
<proteinExistence type="predicted"/>
<dbReference type="EMBL" id="GAKP01005064">
    <property type="protein sequence ID" value="JAC53888.1"/>
    <property type="molecule type" value="Transcribed_RNA"/>
</dbReference>
<dbReference type="SMART" id="SM00364">
    <property type="entry name" value="LRR_BAC"/>
    <property type="match status" value="4"/>
</dbReference>
<keyword evidence="2" id="KW-0677">Repeat</keyword>
<evidence type="ECO:0000256" key="2">
    <source>
        <dbReference type="ARBA" id="ARBA00022737"/>
    </source>
</evidence>
<gene>
    <name evidence="3" type="primary">LRC58</name>
</gene>
<dbReference type="SUPFAM" id="SSF52047">
    <property type="entry name" value="RNI-like"/>
    <property type="match status" value="1"/>
</dbReference>
<dbReference type="SMART" id="SM00369">
    <property type="entry name" value="LRR_TYP"/>
    <property type="match status" value="6"/>
</dbReference>
<reference evidence="3" key="1">
    <citation type="journal article" date="2014" name="BMC Genomics">
        <title>Characterizing the developmental transcriptome of the oriental fruit fly, Bactrocera dorsalis (Diptera: Tephritidae) through comparative genomic analysis with Drosophila melanogaster utilizing modENCODE datasets.</title>
        <authorList>
            <person name="Geib S.M."/>
            <person name="Calla B."/>
            <person name="Hall B."/>
            <person name="Hou S."/>
            <person name="Manoukis N.C."/>
        </authorList>
    </citation>
    <scope>NUCLEOTIDE SEQUENCE</scope>
    <source>
        <strain evidence="3">Punador</strain>
    </source>
</reference>
<dbReference type="OrthoDB" id="1053178at2759"/>
<dbReference type="GeneID" id="105226120"/>